<dbReference type="PROSITE" id="PS50206">
    <property type="entry name" value="RHODANESE_3"/>
    <property type="match status" value="1"/>
</dbReference>
<dbReference type="GeneID" id="93537389"/>
<evidence type="ECO:0000313" key="4">
    <source>
        <dbReference type="Proteomes" id="UP000003112"/>
    </source>
</evidence>
<reference evidence="3 4" key="1">
    <citation type="submission" date="2010-10" db="EMBL/GenBank/DDBJ databases">
        <authorList>
            <person name="Muzny D."/>
            <person name="Qin X."/>
            <person name="Deng J."/>
            <person name="Jiang H."/>
            <person name="Liu Y."/>
            <person name="Qu J."/>
            <person name="Song X.-Z."/>
            <person name="Zhang L."/>
            <person name="Thornton R."/>
            <person name="Coyle M."/>
            <person name="Francisco L."/>
            <person name="Jackson L."/>
            <person name="Javaid M."/>
            <person name="Korchina V."/>
            <person name="Kovar C."/>
            <person name="Mata R."/>
            <person name="Mathew T."/>
            <person name="Ngo R."/>
            <person name="Nguyen L."/>
            <person name="Nguyen N."/>
            <person name="Okwuonu G."/>
            <person name="Ongeri F."/>
            <person name="Pham C."/>
            <person name="Simmons D."/>
            <person name="Wilczek-Boney K."/>
            <person name="Hale W."/>
            <person name="Jakkamsetti A."/>
            <person name="Pham P."/>
            <person name="Ruth R."/>
            <person name="San Lucas F."/>
            <person name="Warren J."/>
            <person name="Zhang J."/>
            <person name="Zhao Z."/>
            <person name="Zhou C."/>
            <person name="Zhu D."/>
            <person name="Lee S."/>
            <person name="Bess C."/>
            <person name="Blankenburg K."/>
            <person name="Forbes L."/>
            <person name="Fu Q."/>
            <person name="Gubbala S."/>
            <person name="Hirani K."/>
            <person name="Jayaseelan J.C."/>
            <person name="Lara F."/>
            <person name="Munidasa M."/>
            <person name="Palculict T."/>
            <person name="Patil S."/>
            <person name="Pu L.-L."/>
            <person name="Saada N."/>
            <person name="Tang L."/>
            <person name="Weissenberger G."/>
            <person name="Zhu Y."/>
            <person name="Hemphill L."/>
            <person name="Shang Y."/>
            <person name="Youmans B."/>
            <person name="Ayvaz T."/>
            <person name="Ross M."/>
            <person name="Santibanez J."/>
            <person name="Aqrawi P."/>
            <person name="Gross S."/>
            <person name="Joshi V."/>
            <person name="Fowler G."/>
            <person name="Nazareth L."/>
            <person name="Reid J."/>
            <person name="Worley K."/>
            <person name="Petrosino J."/>
            <person name="Highlander S."/>
            <person name="Gibbs R."/>
        </authorList>
    </citation>
    <scope>NUCLEOTIDE SEQUENCE [LARGE SCALE GENOMIC DNA]</scope>
    <source>
        <strain evidence="3 4">ATCC 33574</strain>
    </source>
</reference>
<organism evidence="3 4">
    <name type="scientific">Segatella buccae ATCC 33574</name>
    <dbReference type="NCBI Taxonomy" id="873513"/>
    <lineage>
        <taxon>Bacteria</taxon>
        <taxon>Pseudomonadati</taxon>
        <taxon>Bacteroidota</taxon>
        <taxon>Bacteroidia</taxon>
        <taxon>Bacteroidales</taxon>
        <taxon>Prevotellaceae</taxon>
        <taxon>Segatella</taxon>
    </lineage>
</organism>
<dbReference type="Proteomes" id="UP000003112">
    <property type="component" value="Unassembled WGS sequence"/>
</dbReference>
<name>E6KB04_9BACT</name>
<dbReference type="STRING" id="873513.HMPREF6485_2791"/>
<keyword evidence="1" id="KW-0732">Signal</keyword>
<keyword evidence="4" id="KW-1185">Reference proteome</keyword>
<evidence type="ECO:0000256" key="1">
    <source>
        <dbReference type="SAM" id="SignalP"/>
    </source>
</evidence>
<dbReference type="PANTHER" id="PTHR43031">
    <property type="entry name" value="FAD-DEPENDENT OXIDOREDUCTASE"/>
    <property type="match status" value="1"/>
</dbReference>
<dbReference type="eggNOG" id="COG0607">
    <property type="taxonomic scope" value="Bacteria"/>
</dbReference>
<dbReference type="PANTHER" id="PTHR43031:SF1">
    <property type="entry name" value="PYRIDINE NUCLEOTIDE-DISULPHIDE OXIDOREDUCTASE"/>
    <property type="match status" value="1"/>
</dbReference>
<dbReference type="InterPro" id="IPR036873">
    <property type="entry name" value="Rhodanese-like_dom_sf"/>
</dbReference>
<accession>E6KB04</accession>
<feature type="chain" id="PRO_5003207068" evidence="1">
    <location>
        <begin position="22"/>
        <end position="129"/>
    </location>
</feature>
<dbReference type="HOGENOM" id="CLU_089574_1_6_10"/>
<feature type="domain" description="Rhodanese" evidence="2">
    <location>
        <begin position="39"/>
        <end position="129"/>
    </location>
</feature>
<protein>
    <submittedName>
        <fullName evidence="3">Rhodanese-like protein</fullName>
    </submittedName>
</protein>
<dbReference type="InterPro" id="IPR050229">
    <property type="entry name" value="GlpE_sulfurtransferase"/>
</dbReference>
<gene>
    <name evidence="3" type="primary">pspE</name>
    <name evidence="3" type="ORF">HMPREF6485_2791</name>
</gene>
<comment type="caution">
    <text evidence="3">The sequence shown here is derived from an EMBL/GenBank/DDBJ whole genome shotgun (WGS) entry which is preliminary data.</text>
</comment>
<dbReference type="EMBL" id="AEPD01000051">
    <property type="protein sequence ID" value="EFU29292.1"/>
    <property type="molecule type" value="Genomic_DNA"/>
</dbReference>
<dbReference type="RefSeq" id="WP_004346981.1">
    <property type="nucleotide sequence ID" value="NZ_GL586311.1"/>
</dbReference>
<dbReference type="SUPFAM" id="SSF52821">
    <property type="entry name" value="Rhodanese/Cell cycle control phosphatase"/>
    <property type="match status" value="1"/>
</dbReference>
<feature type="signal peptide" evidence="1">
    <location>
        <begin position="1"/>
        <end position="21"/>
    </location>
</feature>
<dbReference type="InterPro" id="IPR001763">
    <property type="entry name" value="Rhodanese-like_dom"/>
</dbReference>
<evidence type="ECO:0000313" key="3">
    <source>
        <dbReference type="EMBL" id="EFU29292.1"/>
    </source>
</evidence>
<sequence length="129" mass="13745">MKNKLRTTMMGVACAVFGACAQKGNVVNVNANEFEGMLASDGVQLVDVRTQGEYDGGHIGGALNIDVKSPDFKAKAMDLLDPSKKALVYCRSGRRSLEAAGILVNAGFKVVNLKGGILEWEDACKPIKK</sequence>
<dbReference type="Gene3D" id="3.40.250.10">
    <property type="entry name" value="Rhodanese-like domain"/>
    <property type="match status" value="1"/>
</dbReference>
<dbReference type="CDD" id="cd00158">
    <property type="entry name" value="RHOD"/>
    <property type="match status" value="1"/>
</dbReference>
<proteinExistence type="predicted"/>
<dbReference type="SMART" id="SM00450">
    <property type="entry name" value="RHOD"/>
    <property type="match status" value="1"/>
</dbReference>
<dbReference type="AlphaFoldDB" id="E6KB04"/>
<dbReference type="PROSITE" id="PS51257">
    <property type="entry name" value="PROKAR_LIPOPROTEIN"/>
    <property type="match status" value="1"/>
</dbReference>
<dbReference type="Pfam" id="PF00581">
    <property type="entry name" value="Rhodanese"/>
    <property type="match status" value="1"/>
</dbReference>
<evidence type="ECO:0000259" key="2">
    <source>
        <dbReference type="PROSITE" id="PS50206"/>
    </source>
</evidence>